<accession>A0A1F6DDI9</accession>
<dbReference type="SUPFAM" id="SSF55248">
    <property type="entry name" value="PCD-like"/>
    <property type="match status" value="1"/>
</dbReference>
<dbReference type="CDD" id="cd00913">
    <property type="entry name" value="PCD_DCoH_subfamily_a"/>
    <property type="match status" value="1"/>
</dbReference>
<dbReference type="PANTHER" id="PTHR12599:SF0">
    <property type="entry name" value="PTERIN-4-ALPHA-CARBINOLAMINE DEHYDRATASE"/>
    <property type="match status" value="1"/>
</dbReference>
<dbReference type="HAMAP" id="MF_00434">
    <property type="entry name" value="Pterin_4_alpha"/>
    <property type="match status" value="1"/>
</dbReference>
<organism evidence="5 6">
    <name type="scientific">Candidatus Kaiserbacteria bacterium RIFCSPHIGHO2_02_FULL_49_16</name>
    <dbReference type="NCBI Taxonomy" id="1798490"/>
    <lineage>
        <taxon>Bacteria</taxon>
        <taxon>Candidatus Kaiseribacteriota</taxon>
    </lineage>
</organism>
<protein>
    <recommendedName>
        <fullName evidence="4">Putative pterin-4-alpha-carbinolamine dehydratase</fullName>
        <shortName evidence="4">PHS</shortName>
        <ecNumber evidence="4">4.2.1.96</ecNumber>
    </recommendedName>
    <alternativeName>
        <fullName evidence="4">4-alpha-hydroxy-tetrahydropterin dehydratase</fullName>
    </alternativeName>
    <alternativeName>
        <fullName evidence="4">Pterin carbinolamine dehydratase</fullName>
        <shortName evidence="4">PCD</shortName>
    </alternativeName>
</protein>
<dbReference type="EMBL" id="MFLD01000026">
    <property type="protein sequence ID" value="OGG59461.1"/>
    <property type="molecule type" value="Genomic_DNA"/>
</dbReference>
<keyword evidence="3 4" id="KW-0456">Lyase</keyword>
<evidence type="ECO:0000313" key="5">
    <source>
        <dbReference type="EMBL" id="OGG59461.1"/>
    </source>
</evidence>
<evidence type="ECO:0000256" key="3">
    <source>
        <dbReference type="ARBA" id="ARBA00023239"/>
    </source>
</evidence>
<dbReference type="PANTHER" id="PTHR12599">
    <property type="entry name" value="PTERIN-4-ALPHA-CARBINOLAMINE DEHYDRATASE"/>
    <property type="match status" value="1"/>
</dbReference>
<dbReference type="InterPro" id="IPR001533">
    <property type="entry name" value="Pterin_deHydtase"/>
</dbReference>
<reference evidence="5 6" key="1">
    <citation type="journal article" date="2016" name="Nat. Commun.">
        <title>Thousands of microbial genomes shed light on interconnected biogeochemical processes in an aquifer system.</title>
        <authorList>
            <person name="Anantharaman K."/>
            <person name="Brown C.T."/>
            <person name="Hug L.A."/>
            <person name="Sharon I."/>
            <person name="Castelle C.J."/>
            <person name="Probst A.J."/>
            <person name="Thomas B.C."/>
            <person name="Singh A."/>
            <person name="Wilkins M.J."/>
            <person name="Karaoz U."/>
            <person name="Brodie E.L."/>
            <person name="Williams K.H."/>
            <person name="Hubbard S.S."/>
            <person name="Banfield J.F."/>
        </authorList>
    </citation>
    <scope>NUCLEOTIDE SEQUENCE [LARGE SCALE GENOMIC DNA]</scope>
</reference>
<dbReference type="AlphaFoldDB" id="A0A1F6DDI9"/>
<evidence type="ECO:0000256" key="2">
    <source>
        <dbReference type="ARBA" id="ARBA00006472"/>
    </source>
</evidence>
<dbReference type="Gene3D" id="3.30.1360.20">
    <property type="entry name" value="Transcriptional coactivator/pterin dehydratase"/>
    <property type="match status" value="1"/>
</dbReference>
<dbReference type="NCBIfam" id="NF002017">
    <property type="entry name" value="PRK00823.1-2"/>
    <property type="match status" value="1"/>
</dbReference>
<evidence type="ECO:0000313" key="6">
    <source>
        <dbReference type="Proteomes" id="UP000178042"/>
    </source>
</evidence>
<comment type="similarity">
    <text evidence="2 4">Belongs to the pterin-4-alpha-carbinolamine dehydratase family.</text>
</comment>
<evidence type="ECO:0000256" key="4">
    <source>
        <dbReference type="HAMAP-Rule" id="MF_00434"/>
    </source>
</evidence>
<dbReference type="Pfam" id="PF01329">
    <property type="entry name" value="Pterin_4a"/>
    <property type="match status" value="1"/>
</dbReference>
<dbReference type="EC" id="4.2.1.96" evidence="4"/>
<dbReference type="InterPro" id="IPR036428">
    <property type="entry name" value="PCD_sf"/>
</dbReference>
<dbReference type="GO" id="GO:0006729">
    <property type="term" value="P:tetrahydrobiopterin biosynthetic process"/>
    <property type="evidence" value="ECO:0007669"/>
    <property type="project" value="InterPro"/>
</dbReference>
<gene>
    <name evidence="5" type="ORF">A3C86_00700</name>
</gene>
<comment type="catalytic activity">
    <reaction evidence="1 4">
        <text>(4aS,6R)-4a-hydroxy-L-erythro-5,6,7,8-tetrahydrobiopterin = (6R)-L-erythro-6,7-dihydrobiopterin + H2O</text>
        <dbReference type="Rhea" id="RHEA:11920"/>
        <dbReference type="ChEBI" id="CHEBI:15377"/>
        <dbReference type="ChEBI" id="CHEBI:15642"/>
        <dbReference type="ChEBI" id="CHEBI:43120"/>
        <dbReference type="EC" id="4.2.1.96"/>
    </reaction>
</comment>
<evidence type="ECO:0000256" key="1">
    <source>
        <dbReference type="ARBA" id="ARBA00001554"/>
    </source>
</evidence>
<dbReference type="GO" id="GO:0008124">
    <property type="term" value="F:4-alpha-hydroxytetrahydrobiopterin dehydratase activity"/>
    <property type="evidence" value="ECO:0007669"/>
    <property type="project" value="UniProtKB-UniRule"/>
</dbReference>
<sequence>MTLSDKHCVPCEGGTKPLSASQAKELLKQVEGWAPGEDGRWIVKQFKFSDFVEAMNFANKITPIAEREGHHPDVHISWGKVVVELSTHAIKGLSENDFILAAKIDALH</sequence>
<comment type="caution">
    <text evidence="5">The sequence shown here is derived from an EMBL/GenBank/DDBJ whole genome shotgun (WGS) entry which is preliminary data.</text>
</comment>
<name>A0A1F6DDI9_9BACT</name>
<proteinExistence type="inferred from homology"/>
<dbReference type="Proteomes" id="UP000178042">
    <property type="component" value="Unassembled WGS sequence"/>
</dbReference>